<reference evidence="3 5" key="1">
    <citation type="submission" date="2016-08" db="EMBL/GenBank/DDBJ databases">
        <title>Complete genome sequence of Acinetobacter baylyi strain GFJ2.</title>
        <authorList>
            <person name="Tabata M."/>
            <person name="Kuboki S."/>
            <person name="Gibu N."/>
            <person name="Kinouchi Y."/>
            <person name="Vangnai A."/>
            <person name="Kasai D."/>
            <person name="Fukuda M."/>
        </authorList>
    </citation>
    <scope>NUCLEOTIDE SEQUENCE [LARGE SCALE GENOMIC DNA]</scope>
    <source>
        <strain evidence="3 5">GFJ2</strain>
    </source>
</reference>
<dbReference type="EMBL" id="CP134206">
    <property type="protein sequence ID" value="WND05784.1"/>
    <property type="molecule type" value="Genomic_DNA"/>
</dbReference>
<organism evidence="3 5">
    <name type="scientific">Acinetobacter soli</name>
    <dbReference type="NCBI Taxonomy" id="487316"/>
    <lineage>
        <taxon>Bacteria</taxon>
        <taxon>Pseudomonadati</taxon>
        <taxon>Pseudomonadota</taxon>
        <taxon>Gammaproteobacteria</taxon>
        <taxon>Moraxellales</taxon>
        <taxon>Moraxellaceae</taxon>
        <taxon>Acinetobacter</taxon>
    </lineage>
</organism>
<evidence type="ECO:0000313" key="5">
    <source>
        <dbReference type="Proteomes" id="UP000185674"/>
    </source>
</evidence>
<dbReference type="EMBL" id="CP016896">
    <property type="protein sequence ID" value="APV36300.1"/>
    <property type="molecule type" value="Genomic_DNA"/>
</dbReference>
<evidence type="ECO:0000256" key="2">
    <source>
        <dbReference type="SAM" id="Phobius"/>
    </source>
</evidence>
<dbReference type="Proteomes" id="UP001256400">
    <property type="component" value="Chromosome"/>
</dbReference>
<dbReference type="eggNOG" id="ENOG5032A41">
    <property type="taxonomic scope" value="Bacteria"/>
</dbReference>
<sequence length="78" mass="8514">MKHDYSKPSSHASSPEETERKRKLPVYILIVVGIFLVALIAYMVADHQPDAADAPPDHPNPNAQPATPNNPTPDSKQS</sequence>
<feature type="region of interest" description="Disordered" evidence="1">
    <location>
        <begin position="49"/>
        <end position="78"/>
    </location>
</feature>
<proteinExistence type="predicted"/>
<protein>
    <submittedName>
        <fullName evidence="3">Uncharacterized protein</fullName>
    </submittedName>
</protein>
<dbReference type="GeneID" id="67513318"/>
<dbReference type="Proteomes" id="UP000185674">
    <property type="component" value="Chromosome"/>
</dbReference>
<dbReference type="STRING" id="487316.BEN76_09840"/>
<feature type="transmembrane region" description="Helical" evidence="2">
    <location>
        <begin position="24"/>
        <end position="45"/>
    </location>
</feature>
<keyword evidence="2" id="KW-1133">Transmembrane helix</keyword>
<gene>
    <name evidence="3" type="ORF">BEN76_09840</name>
    <name evidence="4" type="ORF">RHP80_01030</name>
</gene>
<accession>A0A1P8EJB7</accession>
<evidence type="ECO:0000313" key="4">
    <source>
        <dbReference type="EMBL" id="WND05784.1"/>
    </source>
</evidence>
<dbReference type="AlphaFoldDB" id="A0A1P8EJB7"/>
<feature type="region of interest" description="Disordered" evidence="1">
    <location>
        <begin position="1"/>
        <end position="20"/>
    </location>
</feature>
<evidence type="ECO:0000256" key="1">
    <source>
        <dbReference type="SAM" id="MobiDB-lite"/>
    </source>
</evidence>
<keyword evidence="2" id="KW-0472">Membrane</keyword>
<name>A0A1P8EJB7_9GAMM</name>
<dbReference type="RefSeq" id="WP_004935055.1">
    <property type="nucleotide sequence ID" value="NZ_BBNM01000006.1"/>
</dbReference>
<reference evidence="4" key="2">
    <citation type="submission" date="2023-09" db="EMBL/GenBank/DDBJ databases">
        <title>Acinetobacter soli.</title>
        <authorList>
            <person name="Kim B."/>
            <person name="Kim D."/>
            <person name="Park D."/>
        </authorList>
    </citation>
    <scope>NUCLEOTIDE SEQUENCE</scope>
    <source>
        <strain evidence="4">2023.05</strain>
    </source>
</reference>
<dbReference type="KEGG" id="asol:BEN76_09840"/>
<evidence type="ECO:0000313" key="3">
    <source>
        <dbReference type="EMBL" id="APV36300.1"/>
    </source>
</evidence>
<keyword evidence="2" id="KW-0812">Transmembrane</keyword>
<feature type="compositionally biased region" description="Low complexity" evidence="1">
    <location>
        <begin position="60"/>
        <end position="78"/>
    </location>
</feature>